<evidence type="ECO:0000313" key="2">
    <source>
        <dbReference type="RefSeq" id="XP_022926812.1"/>
    </source>
</evidence>
<dbReference type="KEGG" id="cmos:111433817"/>
<reference evidence="2" key="1">
    <citation type="submission" date="2025-08" db="UniProtKB">
        <authorList>
            <consortium name="RefSeq"/>
        </authorList>
    </citation>
    <scope>IDENTIFICATION</scope>
    <source>
        <tissue evidence="2">Young leaves</tissue>
    </source>
</reference>
<evidence type="ECO:0000313" key="1">
    <source>
        <dbReference type="Proteomes" id="UP000504609"/>
    </source>
</evidence>
<protein>
    <submittedName>
        <fullName evidence="2">Sphingosine kinase 1-like</fullName>
    </submittedName>
</protein>
<sequence length="115" mass="13042">MDQSGVPEPVLNHRLLLDDGIVTPMILTADGWLRWSEKGQRSLAIEKEVMGFSMDGPKIRIKALVKDRGGLWCFGSSGALVRKEFVFQPRECIDLLGAFIFLFPLFPRSYKHHLV</sequence>
<dbReference type="AlphaFoldDB" id="A0A6J1EFE8"/>
<name>A0A6J1EFE8_CUCMO</name>
<dbReference type="RefSeq" id="XP_022926812.1">
    <property type="nucleotide sequence ID" value="XM_023071044.1"/>
</dbReference>
<proteinExistence type="predicted"/>
<dbReference type="Proteomes" id="UP000504609">
    <property type="component" value="Unplaced"/>
</dbReference>
<organism evidence="1 2">
    <name type="scientific">Cucurbita moschata</name>
    <name type="common">Winter crookneck squash</name>
    <name type="synonym">Cucurbita pepo var. moschata</name>
    <dbReference type="NCBI Taxonomy" id="3662"/>
    <lineage>
        <taxon>Eukaryota</taxon>
        <taxon>Viridiplantae</taxon>
        <taxon>Streptophyta</taxon>
        <taxon>Embryophyta</taxon>
        <taxon>Tracheophyta</taxon>
        <taxon>Spermatophyta</taxon>
        <taxon>Magnoliopsida</taxon>
        <taxon>eudicotyledons</taxon>
        <taxon>Gunneridae</taxon>
        <taxon>Pentapetalae</taxon>
        <taxon>rosids</taxon>
        <taxon>fabids</taxon>
        <taxon>Cucurbitales</taxon>
        <taxon>Cucurbitaceae</taxon>
        <taxon>Cucurbiteae</taxon>
        <taxon>Cucurbita</taxon>
    </lineage>
</organism>
<gene>
    <name evidence="2" type="primary">LOC111433817</name>
</gene>
<keyword evidence="1" id="KW-1185">Reference proteome</keyword>
<accession>A0A6J1EFE8</accession>
<dbReference type="GeneID" id="111433817"/>